<dbReference type="OrthoDB" id="9812205at2"/>
<dbReference type="Gene3D" id="2.20.25.10">
    <property type="match status" value="1"/>
</dbReference>
<protein>
    <recommendedName>
        <fullName evidence="1">UPF0434 protein AXE65_08375</fullName>
    </recommendedName>
</protein>
<comment type="similarity">
    <text evidence="1">Belongs to the UPF0434 family.</text>
</comment>
<comment type="caution">
    <text evidence="2">The sequence shown here is derived from an EMBL/GenBank/DDBJ whole genome shotgun (WGS) entry which is preliminary data.</text>
</comment>
<gene>
    <name evidence="2" type="ORF">AXE65_08375</name>
</gene>
<dbReference type="SUPFAM" id="SSF158997">
    <property type="entry name" value="Trm112p-like"/>
    <property type="match status" value="1"/>
</dbReference>
<dbReference type="FunFam" id="2.20.25.10:FF:000002">
    <property type="entry name" value="UPF0434 protein YcaR"/>
    <property type="match status" value="1"/>
</dbReference>
<dbReference type="Proteomes" id="UP000072660">
    <property type="component" value="Unassembled WGS sequence"/>
</dbReference>
<dbReference type="PANTHER" id="PTHR33505">
    <property type="entry name" value="ZGC:162634"/>
    <property type="match status" value="1"/>
</dbReference>
<dbReference type="AlphaFoldDB" id="A0A139SY00"/>
<sequence length="61" mass="6671">MNPKLLDILACPITKAPLHLSKDKTELISKAAGLAFPIRDGIPIMLESEARTLTTDERLAK</sequence>
<accession>A0A139SY00</accession>
<name>A0A139SY00_9GAMM</name>
<dbReference type="Pfam" id="PF03966">
    <property type="entry name" value="Trm112p"/>
    <property type="match status" value="1"/>
</dbReference>
<dbReference type="RefSeq" id="WP_068386351.1">
    <property type="nucleotide sequence ID" value="NZ_LSZO01000003.1"/>
</dbReference>
<reference evidence="2 3" key="1">
    <citation type="submission" date="2016-02" db="EMBL/GenBank/DDBJ databases">
        <authorList>
            <person name="Wen L."/>
            <person name="He K."/>
            <person name="Yang H."/>
        </authorList>
    </citation>
    <scope>NUCLEOTIDE SEQUENCE [LARGE SCALE GENOMIC DNA]</scope>
    <source>
        <strain evidence="2 3">CV58</strain>
    </source>
</reference>
<evidence type="ECO:0000313" key="2">
    <source>
        <dbReference type="EMBL" id="KXU39507.1"/>
    </source>
</evidence>
<evidence type="ECO:0000256" key="1">
    <source>
        <dbReference type="HAMAP-Rule" id="MF_01187"/>
    </source>
</evidence>
<evidence type="ECO:0000313" key="3">
    <source>
        <dbReference type="Proteomes" id="UP000072660"/>
    </source>
</evidence>
<dbReference type="GO" id="GO:0005829">
    <property type="term" value="C:cytosol"/>
    <property type="evidence" value="ECO:0007669"/>
    <property type="project" value="TreeGrafter"/>
</dbReference>
<dbReference type="HAMAP" id="MF_01187">
    <property type="entry name" value="UPF0434"/>
    <property type="match status" value="1"/>
</dbReference>
<proteinExistence type="inferred from homology"/>
<dbReference type="PANTHER" id="PTHR33505:SF4">
    <property type="entry name" value="PROTEIN PREY, MITOCHONDRIAL"/>
    <property type="match status" value="1"/>
</dbReference>
<dbReference type="InterPro" id="IPR005651">
    <property type="entry name" value="Trm112-like"/>
</dbReference>
<dbReference type="EMBL" id="LSZO01000003">
    <property type="protein sequence ID" value="KXU39507.1"/>
    <property type="molecule type" value="Genomic_DNA"/>
</dbReference>
<organism evidence="2 3">
    <name type="scientific">Ventosimonas gracilis</name>
    <dbReference type="NCBI Taxonomy" id="1680762"/>
    <lineage>
        <taxon>Bacteria</taxon>
        <taxon>Pseudomonadati</taxon>
        <taxon>Pseudomonadota</taxon>
        <taxon>Gammaproteobacteria</taxon>
        <taxon>Pseudomonadales</taxon>
        <taxon>Ventosimonadaceae</taxon>
        <taxon>Ventosimonas</taxon>
    </lineage>
</organism>
<keyword evidence="3" id="KW-1185">Reference proteome</keyword>